<name>A0A4S8K9B0_MUSBA</name>
<keyword evidence="9" id="KW-1185">Reference proteome</keyword>
<dbReference type="AlphaFoldDB" id="A0A4S8K9B0"/>
<evidence type="ECO:0000313" key="9">
    <source>
        <dbReference type="Proteomes" id="UP000317650"/>
    </source>
</evidence>
<comment type="catalytic activity">
    <reaction evidence="6">
        <text>adenosine 5'-phosphosulfate + ATP = 3'-phosphoadenylyl sulfate + ADP + H(+)</text>
        <dbReference type="Rhea" id="RHEA:24152"/>
        <dbReference type="ChEBI" id="CHEBI:15378"/>
        <dbReference type="ChEBI" id="CHEBI:30616"/>
        <dbReference type="ChEBI" id="CHEBI:58243"/>
        <dbReference type="ChEBI" id="CHEBI:58339"/>
        <dbReference type="ChEBI" id="CHEBI:456216"/>
        <dbReference type="EC" id="2.7.1.25"/>
    </reaction>
</comment>
<dbReference type="Pfam" id="PF01583">
    <property type="entry name" value="APS_kinase"/>
    <property type="match status" value="1"/>
</dbReference>
<evidence type="ECO:0000256" key="6">
    <source>
        <dbReference type="RuleBase" id="RU004347"/>
    </source>
</evidence>
<accession>A0A4S8K9B0</accession>
<dbReference type="NCBIfam" id="TIGR00455">
    <property type="entry name" value="apsK"/>
    <property type="match status" value="1"/>
</dbReference>
<gene>
    <name evidence="8" type="ORF">C4D60_Mb04t03390</name>
</gene>
<evidence type="ECO:0000256" key="1">
    <source>
        <dbReference type="ARBA" id="ARBA00012121"/>
    </source>
</evidence>
<evidence type="ECO:0000259" key="7">
    <source>
        <dbReference type="Pfam" id="PF01583"/>
    </source>
</evidence>
<dbReference type="GO" id="GO:0005524">
    <property type="term" value="F:ATP binding"/>
    <property type="evidence" value="ECO:0007669"/>
    <property type="project" value="UniProtKB-KW"/>
</dbReference>
<dbReference type="PANTHER" id="PTHR11055">
    <property type="entry name" value="BIFUNCTIONAL 3'-PHOSPHOADENOSINE 5'-PHOSPHOSULFATE SYNTHASE"/>
    <property type="match status" value="1"/>
</dbReference>
<feature type="domain" description="APS kinase" evidence="7">
    <location>
        <begin position="74"/>
        <end position="218"/>
    </location>
</feature>
<dbReference type="EMBL" id="PYDT01000001">
    <property type="protein sequence ID" value="THU71621.1"/>
    <property type="molecule type" value="Genomic_DNA"/>
</dbReference>
<comment type="similarity">
    <text evidence="6">Belongs to the APS kinase family.</text>
</comment>
<dbReference type="GO" id="GO:0000103">
    <property type="term" value="P:sulfate assimilation"/>
    <property type="evidence" value="ECO:0007669"/>
    <property type="project" value="InterPro"/>
</dbReference>
<dbReference type="InterPro" id="IPR002891">
    <property type="entry name" value="APS"/>
</dbReference>
<evidence type="ECO:0000256" key="2">
    <source>
        <dbReference type="ARBA" id="ARBA00022679"/>
    </source>
</evidence>
<dbReference type="SUPFAM" id="SSF52540">
    <property type="entry name" value="P-loop containing nucleoside triphosphate hydrolases"/>
    <property type="match status" value="1"/>
</dbReference>
<comment type="pathway">
    <text evidence="6">Sulfur metabolism; hydrogen sulfide biosynthesis; sulfite from sulfate: step 2/3.</text>
</comment>
<dbReference type="GO" id="GO:0070814">
    <property type="term" value="P:hydrogen sulfide biosynthetic process"/>
    <property type="evidence" value="ECO:0007669"/>
    <property type="project" value="UniProtKB-UniPathway"/>
</dbReference>
<evidence type="ECO:0000256" key="4">
    <source>
        <dbReference type="ARBA" id="ARBA00022777"/>
    </source>
</evidence>
<dbReference type="Proteomes" id="UP000317650">
    <property type="component" value="Chromosome 4"/>
</dbReference>
<dbReference type="GO" id="GO:0004020">
    <property type="term" value="F:adenylylsulfate kinase activity"/>
    <property type="evidence" value="ECO:0007669"/>
    <property type="project" value="UniProtKB-EC"/>
</dbReference>
<dbReference type="InterPro" id="IPR059117">
    <property type="entry name" value="APS_kinase_dom"/>
</dbReference>
<proteinExistence type="inferred from homology"/>
<dbReference type="NCBIfam" id="NF003013">
    <property type="entry name" value="PRK03846.1"/>
    <property type="match status" value="1"/>
</dbReference>
<keyword evidence="2 6" id="KW-0808">Transferase</keyword>
<reference evidence="8 9" key="1">
    <citation type="journal article" date="2019" name="Nat. Plants">
        <title>Genome sequencing of Musa balbisiana reveals subgenome evolution and function divergence in polyploid bananas.</title>
        <authorList>
            <person name="Yao X."/>
        </authorList>
    </citation>
    <scope>NUCLEOTIDE SEQUENCE [LARGE SCALE GENOMIC DNA]</scope>
    <source>
        <strain evidence="9">cv. DH-PKW</strain>
        <tissue evidence="8">Leaves</tissue>
    </source>
</reference>
<dbReference type="PANTHER" id="PTHR11055:SF60">
    <property type="entry name" value="ADENYLYL-SULFATE KINASE"/>
    <property type="match status" value="1"/>
</dbReference>
<keyword evidence="3 6" id="KW-0547">Nucleotide-binding</keyword>
<dbReference type="InterPro" id="IPR027417">
    <property type="entry name" value="P-loop_NTPase"/>
</dbReference>
<keyword evidence="4 6" id="KW-0418">Kinase</keyword>
<comment type="function">
    <text evidence="6">Catalyzes the synthesis of activated sulfate.</text>
</comment>
<organism evidence="8 9">
    <name type="scientific">Musa balbisiana</name>
    <name type="common">Banana</name>
    <dbReference type="NCBI Taxonomy" id="52838"/>
    <lineage>
        <taxon>Eukaryota</taxon>
        <taxon>Viridiplantae</taxon>
        <taxon>Streptophyta</taxon>
        <taxon>Embryophyta</taxon>
        <taxon>Tracheophyta</taxon>
        <taxon>Spermatophyta</taxon>
        <taxon>Magnoliopsida</taxon>
        <taxon>Liliopsida</taxon>
        <taxon>Zingiberales</taxon>
        <taxon>Musaceae</taxon>
        <taxon>Musa</taxon>
    </lineage>
</organism>
<dbReference type="HAMAP" id="MF_00065">
    <property type="entry name" value="Adenylyl_sulf_kinase"/>
    <property type="match status" value="1"/>
</dbReference>
<dbReference type="UniPathway" id="UPA00140">
    <property type="reaction ID" value="UER00205"/>
</dbReference>
<dbReference type="CDD" id="cd02027">
    <property type="entry name" value="APSK"/>
    <property type="match status" value="1"/>
</dbReference>
<evidence type="ECO:0000313" key="8">
    <source>
        <dbReference type="EMBL" id="THU71621.1"/>
    </source>
</evidence>
<protein>
    <recommendedName>
        <fullName evidence="1 6">Adenylyl-sulfate kinase</fullName>
        <ecNumber evidence="1 6">2.7.1.25</ecNumber>
    </recommendedName>
</protein>
<comment type="caution">
    <text evidence="8">The sequence shown here is derived from an EMBL/GenBank/DDBJ whole genome shotgun (WGS) entry which is preliminary data.</text>
</comment>
<dbReference type="EC" id="2.7.1.25" evidence="1 6"/>
<keyword evidence="5 6" id="KW-0067">ATP-binding</keyword>
<evidence type="ECO:0000256" key="5">
    <source>
        <dbReference type="ARBA" id="ARBA00022840"/>
    </source>
</evidence>
<evidence type="ECO:0000256" key="3">
    <source>
        <dbReference type="ARBA" id="ARBA00022741"/>
    </source>
</evidence>
<sequence>MIALPAAPPVSTRLGFRGALVPVGRLGGRRSGGVESARLGSLLPRMEAASPWEEPKAGFMRRESEPAADSAKQLCGSSAAGKSTLACALSRELHYKGYLTYVLDGDNIRHGLNRDLSFNGEDRAENIRRIGEVAKLFADAGVICIASLISPFRKERDACRAMLPDSSFIEVFLNIPLEVCEARDPKGLYKLAQAGKIKGFTGIDDPYEPPLDCEIVIQQKGDRCPTPKVMAEQVISFLDKKGFLQA</sequence>
<dbReference type="STRING" id="52838.A0A4S8K9B0"/>
<dbReference type="Gene3D" id="3.40.50.300">
    <property type="entry name" value="P-loop containing nucleotide triphosphate hydrolases"/>
    <property type="match status" value="1"/>
</dbReference>